<gene>
    <name evidence="1" type="ORF">MKP09_09330</name>
</gene>
<accession>A0ABS9SIA2</accession>
<keyword evidence="2" id="KW-1185">Reference proteome</keyword>
<name>A0ABS9SIA2_9BACT</name>
<dbReference type="EMBL" id="JAKWBL010000001">
    <property type="protein sequence ID" value="MCH5598096.1"/>
    <property type="molecule type" value="Genomic_DNA"/>
</dbReference>
<proteinExistence type="predicted"/>
<dbReference type="Proteomes" id="UP001202248">
    <property type="component" value="Unassembled WGS sequence"/>
</dbReference>
<protein>
    <submittedName>
        <fullName evidence="1">Uncharacterized protein</fullName>
    </submittedName>
</protein>
<sequence length="107" mass="12618">MNQKIKIEARTWGLAGNHEEISIFQINEINPGGVNVKQTFYTNELFYRKRGQDTLQIFAPSSSYKKEYLHRIGNVVLDINPLKRYDQVREFNSKYKEMGLNRISVYD</sequence>
<comment type="caution">
    <text evidence="1">The sequence shown here is derived from an EMBL/GenBank/DDBJ whole genome shotgun (WGS) entry which is preliminary data.</text>
</comment>
<organism evidence="1 2">
    <name type="scientific">Niabella ginsengisoli</name>
    <dbReference type="NCBI Taxonomy" id="522298"/>
    <lineage>
        <taxon>Bacteria</taxon>
        <taxon>Pseudomonadati</taxon>
        <taxon>Bacteroidota</taxon>
        <taxon>Chitinophagia</taxon>
        <taxon>Chitinophagales</taxon>
        <taxon>Chitinophagaceae</taxon>
        <taxon>Niabella</taxon>
    </lineage>
</organism>
<reference evidence="1 2" key="1">
    <citation type="submission" date="2022-02" db="EMBL/GenBank/DDBJ databases">
        <authorList>
            <person name="Min J."/>
        </authorList>
    </citation>
    <scope>NUCLEOTIDE SEQUENCE [LARGE SCALE GENOMIC DNA]</scope>
    <source>
        <strain evidence="1 2">GR10-1</strain>
    </source>
</reference>
<evidence type="ECO:0000313" key="2">
    <source>
        <dbReference type="Proteomes" id="UP001202248"/>
    </source>
</evidence>
<dbReference type="RefSeq" id="WP_240827444.1">
    <property type="nucleotide sequence ID" value="NZ_JAKWBL010000001.1"/>
</dbReference>
<evidence type="ECO:0000313" key="1">
    <source>
        <dbReference type="EMBL" id="MCH5598096.1"/>
    </source>
</evidence>